<gene>
    <name evidence="8" type="primary">mntP</name>
    <name evidence="9" type="ORF">GM661_02160</name>
</gene>
<dbReference type="EMBL" id="CP046640">
    <property type="protein sequence ID" value="QTL96862.1"/>
    <property type="molecule type" value="Genomic_DNA"/>
</dbReference>
<accession>A0A8A7KG63</accession>
<keyword evidence="7 8" id="KW-0464">Manganese</keyword>
<keyword evidence="1 8" id="KW-0813">Transport</keyword>
<dbReference type="GO" id="GO:0005384">
    <property type="term" value="F:manganese ion transmembrane transporter activity"/>
    <property type="evidence" value="ECO:0007669"/>
    <property type="project" value="UniProtKB-UniRule"/>
</dbReference>
<evidence type="ECO:0000256" key="1">
    <source>
        <dbReference type="ARBA" id="ARBA00022448"/>
    </source>
</evidence>
<comment type="similarity">
    <text evidence="8">Belongs to the MntP (TC 9.B.29) family.</text>
</comment>
<evidence type="ECO:0000313" key="10">
    <source>
        <dbReference type="Proteomes" id="UP000665020"/>
    </source>
</evidence>
<evidence type="ECO:0000313" key="9">
    <source>
        <dbReference type="EMBL" id="QTL96862.1"/>
    </source>
</evidence>
<evidence type="ECO:0000256" key="8">
    <source>
        <dbReference type="HAMAP-Rule" id="MF_01521"/>
    </source>
</evidence>
<dbReference type="PANTHER" id="PTHR35529">
    <property type="entry name" value="MANGANESE EFFLUX PUMP MNTP-RELATED"/>
    <property type="match status" value="1"/>
</dbReference>
<feature type="transmembrane region" description="Helical" evidence="8">
    <location>
        <begin position="21"/>
        <end position="42"/>
    </location>
</feature>
<feature type="transmembrane region" description="Helical" evidence="8">
    <location>
        <begin position="48"/>
        <end position="69"/>
    </location>
</feature>
<dbReference type="InterPro" id="IPR003810">
    <property type="entry name" value="Mntp/YtaF"/>
</dbReference>
<feature type="transmembrane region" description="Helical" evidence="8">
    <location>
        <begin position="90"/>
        <end position="108"/>
    </location>
</feature>
<evidence type="ECO:0000256" key="7">
    <source>
        <dbReference type="ARBA" id="ARBA00023211"/>
    </source>
</evidence>
<reference evidence="9" key="1">
    <citation type="submission" date="2019-12" db="EMBL/GenBank/DDBJ databases">
        <authorList>
            <person name="zhang j."/>
            <person name="sun C.M."/>
        </authorList>
    </citation>
    <scope>NUCLEOTIDE SEQUENCE</scope>
    <source>
        <strain evidence="9">NS-1</strain>
    </source>
</reference>
<dbReference type="InterPro" id="IPR022929">
    <property type="entry name" value="Put_MntP"/>
</dbReference>
<comment type="subcellular location">
    <subcellularLocation>
        <location evidence="8">Cell membrane</location>
        <topology evidence="8">Multi-pass membrane protein</topology>
    </subcellularLocation>
</comment>
<feature type="transmembrane region" description="Helical" evidence="8">
    <location>
        <begin position="128"/>
        <end position="147"/>
    </location>
</feature>
<feature type="transmembrane region" description="Helical" evidence="8">
    <location>
        <begin position="186"/>
        <end position="204"/>
    </location>
</feature>
<dbReference type="Pfam" id="PF02659">
    <property type="entry name" value="Mntp"/>
    <property type="match status" value="1"/>
</dbReference>
<sequence length="205" mass="22228">MSLFLRLIYRELKVLSLLETLTLAIALGTDAFSVAIVCGVQQFKTKSIIQISLIIAAFHIIMPLTGFYGGRFIQDLLISIFNLKGSIDRVFNIIGAGLLLLIGIYMVLEKWLDTRDDICNFKLSGWGMIVLAFSVSIDSLSIGISLGMLGDITLLVVLVIGSTAGLMMGTGLYFGSKLGHFLGEEAQFLGGIVLIFLGLHFAGFI</sequence>
<proteinExistence type="inferred from homology"/>
<protein>
    <recommendedName>
        <fullName evidence="8">Putative manganese efflux pump MntP</fullName>
    </recommendedName>
</protein>
<dbReference type="KEGG" id="ifn:GM661_02160"/>
<name>A0A8A7KG63_9FIRM</name>
<dbReference type="GO" id="GO:0005886">
    <property type="term" value="C:plasma membrane"/>
    <property type="evidence" value="ECO:0007669"/>
    <property type="project" value="UniProtKB-SubCell"/>
</dbReference>
<dbReference type="PANTHER" id="PTHR35529:SF1">
    <property type="entry name" value="MANGANESE EFFLUX PUMP MNTP-RELATED"/>
    <property type="match status" value="1"/>
</dbReference>
<keyword evidence="6 8" id="KW-0472">Membrane</keyword>
<dbReference type="Proteomes" id="UP000665020">
    <property type="component" value="Chromosome"/>
</dbReference>
<dbReference type="HAMAP" id="MF_01521">
    <property type="entry name" value="MntP_pump"/>
    <property type="match status" value="1"/>
</dbReference>
<evidence type="ECO:0000256" key="2">
    <source>
        <dbReference type="ARBA" id="ARBA00022475"/>
    </source>
</evidence>
<feature type="transmembrane region" description="Helical" evidence="8">
    <location>
        <begin position="154"/>
        <end position="174"/>
    </location>
</feature>
<comment type="function">
    <text evidence="8">Probably functions as a manganese efflux pump.</text>
</comment>
<dbReference type="AlphaFoldDB" id="A0A8A7KG63"/>
<keyword evidence="10" id="KW-1185">Reference proteome</keyword>
<evidence type="ECO:0000256" key="3">
    <source>
        <dbReference type="ARBA" id="ARBA00022692"/>
    </source>
</evidence>
<evidence type="ECO:0000256" key="4">
    <source>
        <dbReference type="ARBA" id="ARBA00022989"/>
    </source>
</evidence>
<evidence type="ECO:0000256" key="5">
    <source>
        <dbReference type="ARBA" id="ARBA00023065"/>
    </source>
</evidence>
<organism evidence="9 10">
    <name type="scientific">Iocasia fonsfrigidae</name>
    <dbReference type="NCBI Taxonomy" id="2682810"/>
    <lineage>
        <taxon>Bacteria</taxon>
        <taxon>Bacillati</taxon>
        <taxon>Bacillota</taxon>
        <taxon>Clostridia</taxon>
        <taxon>Halanaerobiales</taxon>
        <taxon>Halanaerobiaceae</taxon>
        <taxon>Iocasia</taxon>
    </lineage>
</organism>
<evidence type="ECO:0000256" key="6">
    <source>
        <dbReference type="ARBA" id="ARBA00023136"/>
    </source>
</evidence>
<keyword evidence="5 8" id="KW-0406">Ion transport</keyword>
<keyword evidence="2 8" id="KW-1003">Cell membrane</keyword>
<keyword evidence="4 8" id="KW-1133">Transmembrane helix</keyword>
<keyword evidence="3 8" id="KW-0812">Transmembrane</keyword>